<evidence type="ECO:0000313" key="2">
    <source>
        <dbReference type="EMBL" id="TEB23191.1"/>
    </source>
</evidence>
<dbReference type="AlphaFoldDB" id="A0A4Y7SNA6"/>
<comment type="caution">
    <text evidence="2">The sequence shown here is derived from an EMBL/GenBank/DDBJ whole genome shotgun (WGS) entry which is preliminary data.</text>
</comment>
<proteinExistence type="predicted"/>
<dbReference type="Proteomes" id="UP000298030">
    <property type="component" value="Unassembled WGS sequence"/>
</dbReference>
<name>A0A4Y7SNA6_COPMI</name>
<protein>
    <submittedName>
        <fullName evidence="2">Uncharacterized protein</fullName>
    </submittedName>
</protein>
<sequence>MDACHLSAQRQHHNSQTFHHVQTASSVLVLLIGITVISMTLILLPRDLFIELVDELQPFDVLRIDR</sequence>
<keyword evidence="1" id="KW-0472">Membrane</keyword>
<keyword evidence="3" id="KW-1185">Reference proteome</keyword>
<organism evidence="2 3">
    <name type="scientific">Coprinellus micaceus</name>
    <name type="common">Glistening ink-cap mushroom</name>
    <name type="synonym">Coprinus micaceus</name>
    <dbReference type="NCBI Taxonomy" id="71717"/>
    <lineage>
        <taxon>Eukaryota</taxon>
        <taxon>Fungi</taxon>
        <taxon>Dikarya</taxon>
        <taxon>Basidiomycota</taxon>
        <taxon>Agaricomycotina</taxon>
        <taxon>Agaricomycetes</taxon>
        <taxon>Agaricomycetidae</taxon>
        <taxon>Agaricales</taxon>
        <taxon>Agaricineae</taxon>
        <taxon>Psathyrellaceae</taxon>
        <taxon>Coprinellus</taxon>
    </lineage>
</organism>
<evidence type="ECO:0000313" key="3">
    <source>
        <dbReference type="Proteomes" id="UP000298030"/>
    </source>
</evidence>
<accession>A0A4Y7SNA6</accession>
<reference evidence="2 3" key="1">
    <citation type="journal article" date="2019" name="Nat. Ecol. Evol.">
        <title>Megaphylogeny resolves global patterns of mushroom evolution.</title>
        <authorList>
            <person name="Varga T."/>
            <person name="Krizsan K."/>
            <person name="Foldi C."/>
            <person name="Dima B."/>
            <person name="Sanchez-Garcia M."/>
            <person name="Sanchez-Ramirez S."/>
            <person name="Szollosi G.J."/>
            <person name="Szarkandi J.G."/>
            <person name="Papp V."/>
            <person name="Albert L."/>
            <person name="Andreopoulos W."/>
            <person name="Angelini C."/>
            <person name="Antonin V."/>
            <person name="Barry K.W."/>
            <person name="Bougher N.L."/>
            <person name="Buchanan P."/>
            <person name="Buyck B."/>
            <person name="Bense V."/>
            <person name="Catcheside P."/>
            <person name="Chovatia M."/>
            <person name="Cooper J."/>
            <person name="Damon W."/>
            <person name="Desjardin D."/>
            <person name="Finy P."/>
            <person name="Geml J."/>
            <person name="Haridas S."/>
            <person name="Hughes K."/>
            <person name="Justo A."/>
            <person name="Karasinski D."/>
            <person name="Kautmanova I."/>
            <person name="Kiss B."/>
            <person name="Kocsube S."/>
            <person name="Kotiranta H."/>
            <person name="LaButti K.M."/>
            <person name="Lechner B.E."/>
            <person name="Liimatainen K."/>
            <person name="Lipzen A."/>
            <person name="Lukacs Z."/>
            <person name="Mihaltcheva S."/>
            <person name="Morgado L.N."/>
            <person name="Niskanen T."/>
            <person name="Noordeloos M.E."/>
            <person name="Ohm R.A."/>
            <person name="Ortiz-Santana B."/>
            <person name="Ovrebo C."/>
            <person name="Racz N."/>
            <person name="Riley R."/>
            <person name="Savchenko A."/>
            <person name="Shiryaev A."/>
            <person name="Soop K."/>
            <person name="Spirin V."/>
            <person name="Szebenyi C."/>
            <person name="Tomsovsky M."/>
            <person name="Tulloss R.E."/>
            <person name="Uehling J."/>
            <person name="Grigoriev I.V."/>
            <person name="Vagvolgyi C."/>
            <person name="Papp T."/>
            <person name="Martin F.M."/>
            <person name="Miettinen O."/>
            <person name="Hibbett D.S."/>
            <person name="Nagy L.G."/>
        </authorList>
    </citation>
    <scope>NUCLEOTIDE SEQUENCE [LARGE SCALE GENOMIC DNA]</scope>
    <source>
        <strain evidence="2 3">FP101781</strain>
    </source>
</reference>
<keyword evidence="1" id="KW-1133">Transmembrane helix</keyword>
<feature type="transmembrane region" description="Helical" evidence="1">
    <location>
        <begin position="24"/>
        <end position="44"/>
    </location>
</feature>
<dbReference type="EMBL" id="QPFP01000081">
    <property type="protein sequence ID" value="TEB23191.1"/>
    <property type="molecule type" value="Genomic_DNA"/>
</dbReference>
<evidence type="ECO:0000256" key="1">
    <source>
        <dbReference type="SAM" id="Phobius"/>
    </source>
</evidence>
<keyword evidence="1" id="KW-0812">Transmembrane</keyword>
<gene>
    <name evidence="2" type="ORF">FA13DRAFT_1457128</name>
</gene>